<dbReference type="Pfam" id="PF01546">
    <property type="entry name" value="Peptidase_M20"/>
    <property type="match status" value="1"/>
</dbReference>
<dbReference type="AlphaFoldDB" id="A0A9D1A406"/>
<dbReference type="NCBIfam" id="TIGR01883">
    <property type="entry name" value="PepT-like"/>
    <property type="match status" value="1"/>
</dbReference>
<dbReference type="GO" id="GO:0016787">
    <property type="term" value="F:hydrolase activity"/>
    <property type="evidence" value="ECO:0007669"/>
    <property type="project" value="InterPro"/>
</dbReference>
<dbReference type="Gene3D" id="3.40.630.10">
    <property type="entry name" value="Zn peptidases"/>
    <property type="match status" value="1"/>
</dbReference>
<dbReference type="InterPro" id="IPR010162">
    <property type="entry name" value="PepT-like"/>
</dbReference>
<name>A0A9D1A406_9FIRM</name>
<dbReference type="InterPro" id="IPR011650">
    <property type="entry name" value="Peptidase_M20_dimer"/>
</dbReference>
<sequence>MVNEKRLLDTFLEYIQIDSETKNEKAMGEKLAADLKALGLEVKTDKAGEGFGSNGFNVYAYLPGTLPGDPTIMCAHMDTVIPGNGVKPIIEDGVIRTDGKTVLGGDDKSGIAAIMEAVRVILEQKIPCRSTEILFTIGEEGGMHGAKNMDYSMLKGKEAMIFDASGDIGKVLTCGPGQIKINAAVIGRSAHAGLAPEAGISAIQAAAKGIAKMNLLRIDEETTCNIGTLKSEYATNIVPEKATLVAEVRSRNLDKLNAQAAHIKQCLEEACQELGATLEIDLTTNYVSFQVENDDELVKRVFDACGRLGYTASTEKGGGGSDANVMALHGIKPIVLATGMTKVHTTGETLKISDLNQCAELILDLMTH</sequence>
<evidence type="ECO:0000313" key="4">
    <source>
        <dbReference type="EMBL" id="HIR04585.1"/>
    </source>
</evidence>
<dbReference type="SUPFAM" id="SSF53187">
    <property type="entry name" value="Zn-dependent exopeptidases"/>
    <property type="match status" value="1"/>
</dbReference>
<feature type="domain" description="Peptidase M20 dimerisation" evidence="3">
    <location>
        <begin position="179"/>
        <end position="271"/>
    </location>
</feature>
<evidence type="ECO:0000313" key="5">
    <source>
        <dbReference type="Proteomes" id="UP000824250"/>
    </source>
</evidence>
<protein>
    <submittedName>
        <fullName evidence="4">M20/M25/M40 family metallo-hydrolase</fullName>
    </submittedName>
</protein>
<dbReference type="Pfam" id="PF07687">
    <property type="entry name" value="M20_dimer"/>
    <property type="match status" value="1"/>
</dbReference>
<organism evidence="4 5">
    <name type="scientific">Candidatus Copromonas faecavium</name>
    <name type="common">nom. illeg.</name>
    <dbReference type="NCBI Taxonomy" id="2840740"/>
    <lineage>
        <taxon>Bacteria</taxon>
        <taxon>Bacillati</taxon>
        <taxon>Bacillota</taxon>
        <taxon>Clostridia</taxon>
        <taxon>Lachnospirales</taxon>
        <taxon>Lachnospiraceae</taxon>
        <taxon>Candidatus Copromonas (nom. illeg.)</taxon>
    </lineage>
</organism>
<dbReference type="PANTHER" id="PTHR42994:SF2">
    <property type="entry name" value="PEPTIDASE"/>
    <property type="match status" value="1"/>
</dbReference>
<dbReference type="InterPro" id="IPR002933">
    <property type="entry name" value="Peptidase_M20"/>
</dbReference>
<comment type="cofactor">
    <cofactor evidence="1">
        <name>Zn(2+)</name>
        <dbReference type="ChEBI" id="CHEBI:29105"/>
    </cofactor>
</comment>
<dbReference type="PANTHER" id="PTHR42994">
    <property type="entry name" value="PEPTIDASE T"/>
    <property type="match status" value="1"/>
</dbReference>
<proteinExistence type="predicted"/>
<dbReference type="Proteomes" id="UP000824250">
    <property type="component" value="Unassembled WGS sequence"/>
</dbReference>
<dbReference type="EMBL" id="DVGC01000006">
    <property type="protein sequence ID" value="HIR04585.1"/>
    <property type="molecule type" value="Genomic_DNA"/>
</dbReference>
<reference evidence="4" key="2">
    <citation type="journal article" date="2021" name="PeerJ">
        <title>Extensive microbial diversity within the chicken gut microbiome revealed by metagenomics and culture.</title>
        <authorList>
            <person name="Gilroy R."/>
            <person name="Ravi A."/>
            <person name="Getino M."/>
            <person name="Pursley I."/>
            <person name="Horton D.L."/>
            <person name="Alikhan N.F."/>
            <person name="Baker D."/>
            <person name="Gharbi K."/>
            <person name="Hall N."/>
            <person name="Watson M."/>
            <person name="Adriaenssens E.M."/>
            <person name="Foster-Nyarko E."/>
            <person name="Jarju S."/>
            <person name="Secka A."/>
            <person name="Antonio M."/>
            <person name="Oren A."/>
            <person name="Chaudhuri R.R."/>
            <person name="La Ragione R."/>
            <person name="Hildebrand F."/>
            <person name="Pallen M.J."/>
        </authorList>
    </citation>
    <scope>NUCLEOTIDE SEQUENCE</scope>
    <source>
        <strain evidence="4">CHK180-2868</strain>
    </source>
</reference>
<keyword evidence="2" id="KW-0862">Zinc</keyword>
<comment type="caution">
    <text evidence="4">The sequence shown here is derived from an EMBL/GenBank/DDBJ whole genome shotgun (WGS) entry which is preliminary data.</text>
</comment>
<accession>A0A9D1A406</accession>
<gene>
    <name evidence="4" type="ORF">IAB28_01265</name>
</gene>
<evidence type="ECO:0000259" key="3">
    <source>
        <dbReference type="Pfam" id="PF07687"/>
    </source>
</evidence>
<evidence type="ECO:0000256" key="1">
    <source>
        <dbReference type="ARBA" id="ARBA00001947"/>
    </source>
</evidence>
<dbReference type="SUPFAM" id="SSF55031">
    <property type="entry name" value="Bacterial exopeptidase dimerisation domain"/>
    <property type="match status" value="1"/>
</dbReference>
<evidence type="ECO:0000256" key="2">
    <source>
        <dbReference type="ARBA" id="ARBA00022833"/>
    </source>
</evidence>
<reference evidence="4" key="1">
    <citation type="submission" date="2020-10" db="EMBL/GenBank/DDBJ databases">
        <authorList>
            <person name="Gilroy R."/>
        </authorList>
    </citation>
    <scope>NUCLEOTIDE SEQUENCE</scope>
    <source>
        <strain evidence="4">CHK180-2868</strain>
    </source>
</reference>
<dbReference type="Gene3D" id="3.30.70.360">
    <property type="match status" value="1"/>
</dbReference>
<dbReference type="InterPro" id="IPR036264">
    <property type="entry name" value="Bact_exopeptidase_dim_dom"/>
</dbReference>